<evidence type="ECO:0000256" key="1">
    <source>
        <dbReference type="SAM" id="MobiDB-lite"/>
    </source>
</evidence>
<evidence type="ECO:0000313" key="5">
    <source>
        <dbReference type="Proteomes" id="UP000019335"/>
    </source>
</evidence>
<dbReference type="PANTHER" id="PTHR16023:SF0">
    <property type="entry name" value="PROTEIN VAC14 HOMOLOG"/>
    <property type="match status" value="1"/>
</dbReference>
<proteinExistence type="predicted"/>
<dbReference type="AlphaFoldDB" id="W7TIC2"/>
<dbReference type="GO" id="GO:0006661">
    <property type="term" value="P:phosphatidylinositol biosynthetic process"/>
    <property type="evidence" value="ECO:0007669"/>
    <property type="project" value="InterPro"/>
</dbReference>
<sequence>MRWRLIFVLSSHFIVRFLLFPFLPLPFQGSCAQHERSQRNMVNESTSSTPSSASASAAAPFLSPHQKVTASPHAQGEPPIPPHIIRGLGDRSYEKRKNAALDLEQHVKYLTERNDKTRLQATLHLLGQEFCTSTNSNHRKGGLIALAAAAIGLMGSIEVLLYP</sequence>
<dbReference type="GO" id="GO:0010008">
    <property type="term" value="C:endosome membrane"/>
    <property type="evidence" value="ECO:0007669"/>
    <property type="project" value="TreeGrafter"/>
</dbReference>
<dbReference type="OrthoDB" id="5574975at2759"/>
<feature type="compositionally biased region" description="Low complexity" evidence="1">
    <location>
        <begin position="45"/>
        <end position="60"/>
    </location>
</feature>
<feature type="signal peptide" evidence="3">
    <location>
        <begin position="1"/>
        <end position="32"/>
    </location>
</feature>
<feature type="non-terminal residue" evidence="4">
    <location>
        <position position="163"/>
    </location>
</feature>
<name>W7TIC2_9STRA</name>
<evidence type="ECO:0000256" key="2">
    <source>
        <dbReference type="SAM" id="Phobius"/>
    </source>
</evidence>
<keyword evidence="2" id="KW-0472">Membrane</keyword>
<keyword evidence="5" id="KW-1185">Reference proteome</keyword>
<feature type="region of interest" description="Disordered" evidence="1">
    <location>
        <begin position="36"/>
        <end position="87"/>
    </location>
</feature>
<protein>
    <submittedName>
        <fullName evidence="4">Uncharacterized protein</fullName>
    </submittedName>
</protein>
<feature type="chain" id="PRO_5004900684" evidence="3">
    <location>
        <begin position="33"/>
        <end position="163"/>
    </location>
</feature>
<feature type="transmembrane region" description="Helical" evidence="2">
    <location>
        <begin position="141"/>
        <end position="162"/>
    </location>
</feature>
<accession>W7TIC2</accession>
<keyword evidence="2" id="KW-0812">Transmembrane</keyword>
<dbReference type="Proteomes" id="UP000019335">
    <property type="component" value="Chromosome 17"/>
</dbReference>
<comment type="caution">
    <text evidence="4">The sequence shown here is derived from an EMBL/GenBank/DDBJ whole genome shotgun (WGS) entry which is preliminary data.</text>
</comment>
<dbReference type="EMBL" id="AZIL01001727">
    <property type="protein sequence ID" value="EWM23248.1"/>
    <property type="molecule type" value="Genomic_DNA"/>
</dbReference>
<keyword evidence="2" id="KW-1133">Transmembrane helix</keyword>
<dbReference type="GO" id="GO:0070772">
    <property type="term" value="C:PAS complex"/>
    <property type="evidence" value="ECO:0007669"/>
    <property type="project" value="InterPro"/>
</dbReference>
<dbReference type="PANTHER" id="PTHR16023">
    <property type="entry name" value="TAX1 BINDING PROTEIN-RELATED"/>
    <property type="match status" value="1"/>
</dbReference>
<organism evidence="4 5">
    <name type="scientific">Nannochloropsis gaditana</name>
    <dbReference type="NCBI Taxonomy" id="72520"/>
    <lineage>
        <taxon>Eukaryota</taxon>
        <taxon>Sar</taxon>
        <taxon>Stramenopiles</taxon>
        <taxon>Ochrophyta</taxon>
        <taxon>Eustigmatophyceae</taxon>
        <taxon>Eustigmatales</taxon>
        <taxon>Monodopsidaceae</taxon>
        <taxon>Nannochloropsis</taxon>
    </lineage>
</organism>
<gene>
    <name evidence="4" type="ORF">Naga_101341g2</name>
</gene>
<keyword evidence="3" id="KW-0732">Signal</keyword>
<dbReference type="InterPro" id="IPR026825">
    <property type="entry name" value="Vac14"/>
</dbReference>
<evidence type="ECO:0000313" key="4">
    <source>
        <dbReference type="EMBL" id="EWM23248.1"/>
    </source>
</evidence>
<evidence type="ECO:0000256" key="3">
    <source>
        <dbReference type="SAM" id="SignalP"/>
    </source>
</evidence>
<reference evidence="4 5" key="1">
    <citation type="journal article" date="2014" name="Mol. Plant">
        <title>Chromosome Scale Genome Assembly and Transcriptome Profiling of Nannochloropsis gaditana in Nitrogen Depletion.</title>
        <authorList>
            <person name="Corteggiani Carpinelli E."/>
            <person name="Telatin A."/>
            <person name="Vitulo N."/>
            <person name="Forcato C."/>
            <person name="D'Angelo M."/>
            <person name="Schiavon R."/>
            <person name="Vezzi A."/>
            <person name="Giacometti G.M."/>
            <person name="Morosinotto T."/>
            <person name="Valle G."/>
        </authorList>
    </citation>
    <scope>NUCLEOTIDE SEQUENCE [LARGE SCALE GENOMIC DNA]</scope>
    <source>
        <strain evidence="4 5">B-31</strain>
    </source>
</reference>